<protein>
    <submittedName>
        <fullName evidence="1">Nitrile hydratase, alpha chain</fullName>
    </submittedName>
</protein>
<dbReference type="Proteomes" id="UP000193778">
    <property type="component" value="Unassembled WGS sequence"/>
</dbReference>
<dbReference type="GO" id="GO:0003824">
    <property type="term" value="F:catalytic activity"/>
    <property type="evidence" value="ECO:0007669"/>
    <property type="project" value="InterPro"/>
</dbReference>
<dbReference type="InterPro" id="IPR036648">
    <property type="entry name" value="CN_Hdrase_a/SCN_Hdrase_g_sf"/>
</dbReference>
<dbReference type="SUPFAM" id="SSF56209">
    <property type="entry name" value="Nitrile hydratase alpha chain"/>
    <property type="match status" value="1"/>
</dbReference>
<dbReference type="OrthoDB" id="8479415at2"/>
<evidence type="ECO:0000313" key="2">
    <source>
        <dbReference type="Proteomes" id="UP000193778"/>
    </source>
</evidence>
<dbReference type="AlphaFoldDB" id="A0A1X6ZL99"/>
<sequence>MNNFGRDDGIKMGQIVARCWSDEDFKEKFKADPKSVLKEYEVEVPGDIDIEILENSESKQYFLLPSSPLEAEIGAGDVNQVYGANSWCR</sequence>
<dbReference type="InterPro" id="IPR022513">
    <property type="entry name" value="TOMM_pelo"/>
</dbReference>
<organism evidence="1 2">
    <name type="scientific">Ruegeria meonggei</name>
    <dbReference type="NCBI Taxonomy" id="1446476"/>
    <lineage>
        <taxon>Bacteria</taxon>
        <taxon>Pseudomonadati</taxon>
        <taxon>Pseudomonadota</taxon>
        <taxon>Alphaproteobacteria</taxon>
        <taxon>Rhodobacterales</taxon>
        <taxon>Roseobacteraceae</taxon>
        <taxon>Ruegeria</taxon>
    </lineage>
</organism>
<dbReference type="Gene3D" id="3.90.330.10">
    <property type="entry name" value="Nitrile hydratase alpha /Thiocyanate hydrolase gamma"/>
    <property type="match status" value="1"/>
</dbReference>
<reference evidence="2" key="1">
    <citation type="submission" date="2017-03" db="EMBL/GenBank/DDBJ databases">
        <authorList>
            <person name="Rodrigo-Torres L."/>
            <person name="Arahal R.D."/>
            <person name="Lucena T."/>
        </authorList>
    </citation>
    <scope>NUCLEOTIDE SEQUENCE [LARGE SCALE GENOMIC DNA]</scope>
    <source>
        <strain evidence="2">CECT 8411</strain>
    </source>
</reference>
<keyword evidence="2" id="KW-1185">Reference proteome</keyword>
<dbReference type="GO" id="GO:0046914">
    <property type="term" value="F:transition metal ion binding"/>
    <property type="evidence" value="ECO:0007669"/>
    <property type="project" value="InterPro"/>
</dbReference>
<dbReference type="NCBIfam" id="TIGR03793">
    <property type="entry name" value="leader_NHLP"/>
    <property type="match status" value="1"/>
</dbReference>
<accession>A0A1X6ZL99</accession>
<evidence type="ECO:0000313" key="1">
    <source>
        <dbReference type="EMBL" id="SLN54901.1"/>
    </source>
</evidence>
<name>A0A1X6ZL99_9RHOB</name>
<gene>
    <name evidence="1" type="ORF">RUM8411_02662</name>
</gene>
<dbReference type="EMBL" id="FWFP01000007">
    <property type="protein sequence ID" value="SLN54901.1"/>
    <property type="molecule type" value="Genomic_DNA"/>
</dbReference>
<dbReference type="RefSeq" id="WP_085823175.1">
    <property type="nucleotide sequence ID" value="NZ_FWFP01000007.1"/>
</dbReference>
<proteinExistence type="predicted"/>